<comment type="subcellular location">
    <subcellularLocation>
        <location evidence="2">Membrane</location>
    </subcellularLocation>
</comment>
<feature type="compositionally biased region" description="Basic and acidic residues" evidence="10">
    <location>
        <begin position="806"/>
        <end position="815"/>
    </location>
</feature>
<feature type="compositionally biased region" description="Low complexity" evidence="10">
    <location>
        <begin position="1107"/>
        <end position="1130"/>
    </location>
</feature>
<dbReference type="Gene3D" id="3.30.565.10">
    <property type="entry name" value="Histidine kinase-like ATPase, C-terminal domain"/>
    <property type="match status" value="1"/>
</dbReference>
<evidence type="ECO:0000259" key="12">
    <source>
        <dbReference type="PROSITE" id="PS50109"/>
    </source>
</evidence>
<evidence type="ECO:0000256" key="3">
    <source>
        <dbReference type="ARBA" id="ARBA00012438"/>
    </source>
</evidence>
<dbReference type="GO" id="GO:0004673">
    <property type="term" value="F:protein histidine kinase activity"/>
    <property type="evidence" value="ECO:0007669"/>
    <property type="project" value="UniProtKB-EC"/>
</dbReference>
<evidence type="ECO:0000256" key="1">
    <source>
        <dbReference type="ARBA" id="ARBA00000085"/>
    </source>
</evidence>
<feature type="compositionally biased region" description="Polar residues" evidence="10">
    <location>
        <begin position="1178"/>
        <end position="1195"/>
    </location>
</feature>
<dbReference type="CDD" id="cd06225">
    <property type="entry name" value="HAMP"/>
    <property type="match status" value="1"/>
</dbReference>
<evidence type="ECO:0000256" key="9">
    <source>
        <dbReference type="ARBA" id="ARBA00023012"/>
    </source>
</evidence>
<feature type="region of interest" description="Disordered" evidence="10">
    <location>
        <begin position="680"/>
        <end position="734"/>
    </location>
</feature>
<dbReference type="GO" id="GO:0000160">
    <property type="term" value="P:phosphorelay signal transduction system"/>
    <property type="evidence" value="ECO:0007669"/>
    <property type="project" value="UniProtKB-KW"/>
</dbReference>
<gene>
    <name evidence="13" type="ORF">BKA14_006888</name>
</gene>
<name>A0A7W7D049_9ACTN</name>
<dbReference type="PANTHER" id="PTHR45436:SF5">
    <property type="entry name" value="SENSOR HISTIDINE KINASE TRCS"/>
    <property type="match status" value="1"/>
</dbReference>
<evidence type="ECO:0000256" key="8">
    <source>
        <dbReference type="ARBA" id="ARBA00022989"/>
    </source>
</evidence>
<evidence type="ECO:0000256" key="5">
    <source>
        <dbReference type="ARBA" id="ARBA00022679"/>
    </source>
</evidence>
<evidence type="ECO:0000256" key="4">
    <source>
        <dbReference type="ARBA" id="ARBA00022553"/>
    </source>
</evidence>
<dbReference type="Pfam" id="PF08376">
    <property type="entry name" value="NIT"/>
    <property type="match status" value="1"/>
</dbReference>
<dbReference type="AlphaFoldDB" id="A0A7W7D049"/>
<dbReference type="GO" id="GO:0005886">
    <property type="term" value="C:plasma membrane"/>
    <property type="evidence" value="ECO:0007669"/>
    <property type="project" value="TreeGrafter"/>
</dbReference>
<dbReference type="EC" id="2.7.13.3" evidence="3"/>
<keyword evidence="5" id="KW-0808">Transferase</keyword>
<dbReference type="Gene3D" id="6.10.340.10">
    <property type="match status" value="1"/>
</dbReference>
<dbReference type="Proteomes" id="UP000542742">
    <property type="component" value="Unassembled WGS sequence"/>
</dbReference>
<dbReference type="EMBL" id="JACHMF010000001">
    <property type="protein sequence ID" value="MBB4696740.1"/>
    <property type="molecule type" value="Genomic_DNA"/>
</dbReference>
<dbReference type="InterPro" id="IPR003594">
    <property type="entry name" value="HATPase_dom"/>
</dbReference>
<dbReference type="InterPro" id="IPR013587">
    <property type="entry name" value="Nitrate/nitrite_sensing"/>
</dbReference>
<feature type="compositionally biased region" description="Pro residues" evidence="10">
    <location>
        <begin position="780"/>
        <end position="792"/>
    </location>
</feature>
<dbReference type="InterPro" id="IPR050428">
    <property type="entry name" value="TCS_sensor_his_kinase"/>
</dbReference>
<dbReference type="Pfam" id="PF00672">
    <property type="entry name" value="HAMP"/>
    <property type="match status" value="1"/>
</dbReference>
<evidence type="ECO:0000313" key="14">
    <source>
        <dbReference type="Proteomes" id="UP000542742"/>
    </source>
</evidence>
<evidence type="ECO:0000256" key="6">
    <source>
        <dbReference type="ARBA" id="ARBA00022692"/>
    </source>
</evidence>
<dbReference type="SMART" id="SM00387">
    <property type="entry name" value="HATPase_c"/>
    <property type="match status" value="1"/>
</dbReference>
<protein>
    <recommendedName>
        <fullName evidence="3">histidine kinase</fullName>
        <ecNumber evidence="3">2.7.13.3</ecNumber>
    </recommendedName>
</protein>
<keyword evidence="11" id="KW-0472">Membrane</keyword>
<evidence type="ECO:0000256" key="10">
    <source>
        <dbReference type="SAM" id="MobiDB-lite"/>
    </source>
</evidence>
<comment type="caution">
    <text evidence="13">The sequence shown here is derived from an EMBL/GenBank/DDBJ whole genome shotgun (WGS) entry which is preliminary data.</text>
</comment>
<evidence type="ECO:0000256" key="11">
    <source>
        <dbReference type="SAM" id="Phobius"/>
    </source>
</evidence>
<dbReference type="SUPFAM" id="SSF55874">
    <property type="entry name" value="ATPase domain of HSP90 chaperone/DNA topoisomerase II/histidine kinase"/>
    <property type="match status" value="1"/>
</dbReference>
<dbReference type="SMART" id="SM00304">
    <property type="entry name" value="HAMP"/>
    <property type="match status" value="1"/>
</dbReference>
<feature type="region of interest" description="Disordered" evidence="10">
    <location>
        <begin position="749"/>
        <end position="1010"/>
    </location>
</feature>
<keyword evidence="4" id="KW-0597">Phosphoprotein</keyword>
<keyword evidence="8 11" id="KW-1133">Transmembrane helix</keyword>
<dbReference type="RefSeq" id="WP_184954947.1">
    <property type="nucleotide sequence ID" value="NZ_BOMC01000020.1"/>
</dbReference>
<proteinExistence type="predicted"/>
<feature type="region of interest" description="Disordered" evidence="10">
    <location>
        <begin position="1030"/>
        <end position="1201"/>
    </location>
</feature>
<keyword evidence="7 13" id="KW-0418">Kinase</keyword>
<comment type="catalytic activity">
    <reaction evidence="1">
        <text>ATP + protein L-histidine = ADP + protein N-phospho-L-histidine.</text>
        <dbReference type="EC" id="2.7.13.3"/>
    </reaction>
</comment>
<evidence type="ECO:0000313" key="13">
    <source>
        <dbReference type="EMBL" id="MBB4696740.1"/>
    </source>
</evidence>
<feature type="compositionally biased region" description="Pro residues" evidence="10">
    <location>
        <begin position="840"/>
        <end position="861"/>
    </location>
</feature>
<feature type="compositionally biased region" description="Pro residues" evidence="10">
    <location>
        <begin position="869"/>
        <end position="879"/>
    </location>
</feature>
<evidence type="ECO:0000256" key="7">
    <source>
        <dbReference type="ARBA" id="ARBA00022777"/>
    </source>
</evidence>
<dbReference type="Pfam" id="PF02518">
    <property type="entry name" value="HATPase_c"/>
    <property type="match status" value="1"/>
</dbReference>
<keyword evidence="6 11" id="KW-0812">Transmembrane</keyword>
<feature type="compositionally biased region" description="Low complexity" evidence="10">
    <location>
        <begin position="951"/>
        <end position="1010"/>
    </location>
</feature>
<feature type="compositionally biased region" description="Polar residues" evidence="10">
    <location>
        <begin position="1091"/>
        <end position="1106"/>
    </location>
</feature>
<feature type="transmembrane region" description="Helical" evidence="11">
    <location>
        <begin position="336"/>
        <end position="358"/>
    </location>
</feature>
<dbReference type="PANTHER" id="PTHR45436">
    <property type="entry name" value="SENSOR HISTIDINE KINASE YKOH"/>
    <property type="match status" value="1"/>
</dbReference>
<feature type="domain" description="Histidine kinase" evidence="12">
    <location>
        <begin position="554"/>
        <end position="660"/>
    </location>
</feature>
<reference evidence="13 14" key="1">
    <citation type="submission" date="2020-08" db="EMBL/GenBank/DDBJ databases">
        <title>Sequencing the genomes of 1000 actinobacteria strains.</title>
        <authorList>
            <person name="Klenk H.-P."/>
        </authorList>
    </citation>
    <scope>NUCLEOTIDE SEQUENCE [LARGE SCALE GENOMIC DNA]</scope>
    <source>
        <strain evidence="13 14">DSM 45518</strain>
    </source>
</reference>
<dbReference type="PROSITE" id="PS50109">
    <property type="entry name" value="HIS_KIN"/>
    <property type="match status" value="1"/>
</dbReference>
<feature type="compositionally biased region" description="Gly residues" evidence="10">
    <location>
        <begin position="752"/>
        <end position="768"/>
    </location>
</feature>
<accession>A0A7W7D049</accession>
<keyword evidence="14" id="KW-1185">Reference proteome</keyword>
<evidence type="ECO:0000256" key="2">
    <source>
        <dbReference type="ARBA" id="ARBA00004370"/>
    </source>
</evidence>
<dbReference type="InterPro" id="IPR005467">
    <property type="entry name" value="His_kinase_dom"/>
</dbReference>
<feature type="transmembrane region" description="Helical" evidence="11">
    <location>
        <begin position="31"/>
        <end position="51"/>
    </location>
</feature>
<organism evidence="13 14">
    <name type="scientific">Paractinoplanes abujensis</name>
    <dbReference type="NCBI Taxonomy" id="882441"/>
    <lineage>
        <taxon>Bacteria</taxon>
        <taxon>Bacillati</taxon>
        <taxon>Actinomycetota</taxon>
        <taxon>Actinomycetes</taxon>
        <taxon>Micromonosporales</taxon>
        <taxon>Micromonosporaceae</taxon>
        <taxon>Paractinoplanes</taxon>
    </lineage>
</organism>
<keyword evidence="9" id="KW-0902">Two-component regulatory system</keyword>
<dbReference type="InterPro" id="IPR036890">
    <property type="entry name" value="HATPase_C_sf"/>
</dbReference>
<sequence length="1201" mass="127034">MSKRPKTATGVMSRLRRPADRLRDLPIWSKLGLIMLVPTLATIIVGVSGLVDHIDEANNAERARTLSVLSEAAGGLVDHLQNERAYGMMITTIDDPKSPDLAKAKESYAAESAQVDAAKVPYAQQKAALDDVPENVSTLLLRLDRNLEELPAQRSQIANKRADARDDAQLTYTNLIGDLLAVRNAAAQLASDTELSDHLRAVAAVASAKEFVAQQRDIGHEIIAERALTPALRQSLTKAQLGFDLAGNTLIQVGSKADQDGFTNIAKTSAKYGATNYSEPLTTNQGPNDRRILFNTKQWDDAFVAYGQEFRKLETKMDADIVGEATTLRNDVNRRVFIETSVLLGMLLLAILFAWLVARSMARSLRELRQGALSVAQYGLPHAVSRLRDPQLSASLTPAQVADQIAEPLPVRSRDEFGQVTEAFNAVHLEAVRTAAEQAALRASVATMFVNLARRSQILVDRLIGHLDRLERGEEDPDRLAELFQLDHLATRMRRNDENLLVLAGADSTRVQREPAALIDVLRAAQSEVEHYTRIEFGMIDRDIEVAAHAVNDMVHLVAELFDNATAFSPPNSTVIVEARRLGDGSLLTVEDRGIGISHEQLRDLNERLANPPMVDVAVSRMMGLVVVARLANRHAVKVELRPADNERGTVAEVGLPLSVLTGGQGQPAVAGGRMPIGAGYDEQGRPGMPEPLALESGGGRGGYPTGRPFDPNPPMNTGGMLGTNGRSVPAWSDLTGASSNGFGSNGSLNGLNGGSNGSGSNGSGNNGSNGFYGPRSNEPIPPLPSSGPPASPQGFGNPDGLPQRRTGEPQRPDGDLNGFGATIPRQLPANPETQGRNPFVPPVSAPPVPPISAPPVPSAPPYGGRPTSAPPGSEPPAEAPVSAAPPAWPPVAPEREPQAPHVPESLAAALDMTAEFPRYRPEQRDQGPQVERPTNPQTAPIPASAPPASPVSATPASGVPQSEAQRAAAAAKAAHEAATVQAAEAQATAAAQIAAAQAARQRDAGQGQFADETMELPIFRELESAWFTTARPAEAKPTANGGLDEPVSSQRIPTGEPSRTIGVPQQAVSPESRDRDPATVGVGAANGVAQNGSSPNGSTATNPWQTAADEGWQAAQAAAEAQVDTTTTAGLPKRTPMAQLVPGGVDRGGNSVQRRTPEGVRGLLSAYHRGVQRGRNIESTNPEETPGGQQSSQAGKEHEA</sequence>
<dbReference type="InterPro" id="IPR003660">
    <property type="entry name" value="HAMP_dom"/>
</dbReference>
<feature type="compositionally biased region" description="Low complexity" evidence="10">
    <location>
        <begin position="1081"/>
        <end position="1090"/>
    </location>
</feature>